<evidence type="ECO:0000313" key="3">
    <source>
        <dbReference type="Proteomes" id="UP001157125"/>
    </source>
</evidence>
<dbReference type="Pfam" id="PF14329">
    <property type="entry name" value="DUF4386"/>
    <property type="match status" value="1"/>
</dbReference>
<organism evidence="2 3">
    <name type="scientific">Demequina litorisediminis</name>
    <dbReference type="NCBI Taxonomy" id="1849022"/>
    <lineage>
        <taxon>Bacteria</taxon>
        <taxon>Bacillati</taxon>
        <taxon>Actinomycetota</taxon>
        <taxon>Actinomycetes</taxon>
        <taxon>Micrococcales</taxon>
        <taxon>Demequinaceae</taxon>
        <taxon>Demequina</taxon>
    </lineage>
</organism>
<evidence type="ECO:0008006" key="4">
    <source>
        <dbReference type="Google" id="ProtNLM"/>
    </source>
</evidence>
<dbReference type="Proteomes" id="UP001157125">
    <property type="component" value="Unassembled WGS sequence"/>
</dbReference>
<accession>A0ABQ6IJ71</accession>
<sequence>MANDRTLGVLAGVSYLVTHVTSVGAVTLYGAMLTDDGWAGASDGDARYLAGAMLDVVLAVAVVATAAFLWPLLRRRSAVGPVAYLALRVTEAATILAGASAVVAGVALRGAGEAASAGAMVELYRAAFLVGPGLVVPFHTVVLAAVLWRHRLAPRWIPLLGFVGGPLVLVSNLTVLLGLQEQVSALVMAAAVPVFAWEISLAVWLITRGIGAGAATPRAAQATAYVSA</sequence>
<dbReference type="InterPro" id="IPR025495">
    <property type="entry name" value="DUF4386"/>
</dbReference>
<keyword evidence="1" id="KW-1133">Transmembrane helix</keyword>
<keyword evidence="1" id="KW-0472">Membrane</keyword>
<gene>
    <name evidence="2" type="ORF">GCM10025876_29720</name>
</gene>
<name>A0ABQ6IJ71_9MICO</name>
<feature type="transmembrane region" description="Helical" evidence="1">
    <location>
        <begin position="85"/>
        <end position="106"/>
    </location>
</feature>
<keyword evidence="1" id="KW-0812">Transmembrane</keyword>
<comment type="caution">
    <text evidence="2">The sequence shown here is derived from an EMBL/GenBank/DDBJ whole genome shotgun (WGS) entry which is preliminary data.</text>
</comment>
<dbReference type="RefSeq" id="WP_284328748.1">
    <property type="nucleotide sequence ID" value="NZ_BSUN01000001.1"/>
</dbReference>
<feature type="transmembrane region" description="Helical" evidence="1">
    <location>
        <begin position="126"/>
        <end position="147"/>
    </location>
</feature>
<feature type="transmembrane region" description="Helical" evidence="1">
    <location>
        <begin position="49"/>
        <end position="73"/>
    </location>
</feature>
<dbReference type="EMBL" id="BSUN01000001">
    <property type="protein sequence ID" value="GMA36768.1"/>
    <property type="molecule type" value="Genomic_DNA"/>
</dbReference>
<feature type="transmembrane region" description="Helical" evidence="1">
    <location>
        <begin position="159"/>
        <end position="179"/>
    </location>
</feature>
<feature type="transmembrane region" description="Helical" evidence="1">
    <location>
        <begin position="185"/>
        <end position="206"/>
    </location>
</feature>
<evidence type="ECO:0000256" key="1">
    <source>
        <dbReference type="SAM" id="Phobius"/>
    </source>
</evidence>
<proteinExistence type="predicted"/>
<protein>
    <recommendedName>
        <fullName evidence="4">DUF4386 domain-containing protein</fullName>
    </recommendedName>
</protein>
<keyword evidence="3" id="KW-1185">Reference proteome</keyword>
<evidence type="ECO:0000313" key="2">
    <source>
        <dbReference type="EMBL" id="GMA36768.1"/>
    </source>
</evidence>
<reference evidence="3" key="1">
    <citation type="journal article" date="2019" name="Int. J. Syst. Evol. Microbiol.">
        <title>The Global Catalogue of Microorganisms (GCM) 10K type strain sequencing project: providing services to taxonomists for standard genome sequencing and annotation.</title>
        <authorList>
            <consortium name="The Broad Institute Genomics Platform"/>
            <consortium name="The Broad Institute Genome Sequencing Center for Infectious Disease"/>
            <person name="Wu L."/>
            <person name="Ma J."/>
        </authorList>
    </citation>
    <scope>NUCLEOTIDE SEQUENCE [LARGE SCALE GENOMIC DNA]</scope>
    <source>
        <strain evidence="3">NBRC 112299</strain>
    </source>
</reference>